<dbReference type="VEuPathDB" id="PiroplasmaDB:BOVATA_027460"/>
<dbReference type="InterPro" id="IPR004108">
    <property type="entry name" value="Fe_hydrogenase_lsu_C"/>
</dbReference>
<proteinExistence type="inferred from homology"/>
<feature type="domain" description="Iron hydrogenase large subunit C-terminal" evidence="2">
    <location>
        <begin position="296"/>
        <end position="512"/>
    </location>
</feature>
<gene>
    <name evidence="3" type="ORF">BOVATA_027460</name>
</gene>
<dbReference type="OrthoDB" id="10253113at2759"/>
<dbReference type="Gene3D" id="3.40.50.1780">
    <property type="match status" value="2"/>
</dbReference>
<dbReference type="Pfam" id="PF02906">
    <property type="entry name" value="Fe_hyd_lg_C"/>
    <property type="match status" value="2"/>
</dbReference>
<dbReference type="SUPFAM" id="SSF53920">
    <property type="entry name" value="Fe-only hydrogenase"/>
    <property type="match status" value="1"/>
</dbReference>
<comment type="caution">
    <text evidence="3">The sequence shown here is derived from an EMBL/GenBank/DDBJ whole genome shotgun (WGS) entry which is preliminary data.</text>
</comment>
<dbReference type="RefSeq" id="XP_028867496.1">
    <property type="nucleotide sequence ID" value="XM_029011663.1"/>
</dbReference>
<accession>A0A2H6KE32</accession>
<reference evidence="3 4" key="1">
    <citation type="journal article" date="2017" name="BMC Genomics">
        <title>Whole-genome assembly of Babesia ovata and comparative genomics between closely related pathogens.</title>
        <authorList>
            <person name="Yamagishi J."/>
            <person name="Asada M."/>
            <person name="Hakimi H."/>
            <person name="Tanaka T.Q."/>
            <person name="Sugimoto C."/>
            <person name="Kawazu S."/>
        </authorList>
    </citation>
    <scope>NUCLEOTIDE SEQUENCE [LARGE SCALE GENOMIC DNA]</scope>
    <source>
        <strain evidence="3 4">Miyake</strain>
    </source>
</reference>
<organism evidence="3 4">
    <name type="scientific">Babesia ovata</name>
    <dbReference type="NCBI Taxonomy" id="189622"/>
    <lineage>
        <taxon>Eukaryota</taxon>
        <taxon>Sar</taxon>
        <taxon>Alveolata</taxon>
        <taxon>Apicomplexa</taxon>
        <taxon>Aconoidasida</taxon>
        <taxon>Piroplasmida</taxon>
        <taxon>Babesiidae</taxon>
        <taxon>Babesia</taxon>
    </lineage>
</organism>
<dbReference type="Gene3D" id="3.30.70.20">
    <property type="match status" value="1"/>
</dbReference>
<evidence type="ECO:0000313" key="3">
    <source>
        <dbReference type="EMBL" id="GBE61253.1"/>
    </source>
</evidence>
<evidence type="ECO:0000259" key="2">
    <source>
        <dbReference type="Pfam" id="PF02906"/>
    </source>
</evidence>
<evidence type="ECO:0000256" key="1">
    <source>
        <dbReference type="ARBA" id="ARBA00006596"/>
    </source>
</evidence>
<dbReference type="EMBL" id="BDSA01000003">
    <property type="protein sequence ID" value="GBE61253.1"/>
    <property type="molecule type" value="Genomic_DNA"/>
</dbReference>
<dbReference type="GeneID" id="39875023"/>
<keyword evidence="4" id="KW-1185">Reference proteome</keyword>
<dbReference type="AlphaFoldDB" id="A0A2H6KE32"/>
<dbReference type="Proteomes" id="UP000236319">
    <property type="component" value="Unassembled WGS sequence"/>
</dbReference>
<sequence length="603" mass="66825">MFSSAVKIDQLNDFLNLSEECVLPVGKSGESYEVKLHDKGVPVPNKLQPATADKDTKRIVVGISDCMSCSGCLTSSEEIILKDRGYEDIARKIRQADVAAVSIAPQTAFMFAATYNVTYQKAFRKLAYLFKWLGAKRVYNMSLAEAVALHEAKSEFRDTILAGLSAKARLKLKHGGTLDPADIENAMTNGISSEAVNRDTDADAVDGDGDDQGHVGMPIIATHCPGFATYAEKNLDENVISRISRVASSQHIQGALVKTLGSFELAMEHSRVHLEPTASVFAGHYGGLQETLKRVGRYARHRNMEIKPIYHVTTAPCYDKKIEAARSQSDKNLRSIYTYLGSQTEGHSEDVKLVDDVLSTGDLQKIMELYNMDFRTMPEAELDRIFSDKDAFLFSKLFQQDIKLTPLLDDSYLRPGRTQSQSGGFAEEIMKYAAESIVKADEVPTFTETINQDYQEATLKIDGKPVMTFVLAYGFRNVQNIVQKLKRKGQSGTGHMAYIEVMACPGGCFNGAGQVLTPPPVEKSYFNTFLRWMKKDDKARPTDKAMKLYHTASRYADTKDREDVQAVSSTVIPVLNRLAAVNLIATRVENLADNAKRSAALKW</sequence>
<feature type="domain" description="Iron hydrogenase large subunit C-terminal" evidence="2">
    <location>
        <begin position="217"/>
        <end position="260"/>
    </location>
</feature>
<dbReference type="PANTHER" id="PTHR11615">
    <property type="entry name" value="NITRATE, FORMATE, IRON DEHYDROGENASE"/>
    <property type="match status" value="1"/>
</dbReference>
<evidence type="ECO:0000313" key="4">
    <source>
        <dbReference type="Proteomes" id="UP000236319"/>
    </source>
</evidence>
<dbReference type="InterPro" id="IPR050340">
    <property type="entry name" value="Cytosolic_Fe-S_CAF"/>
</dbReference>
<dbReference type="InterPro" id="IPR009016">
    <property type="entry name" value="Fe_hydrogenase"/>
</dbReference>
<protein>
    <submittedName>
        <fullName evidence="3">Cytosolic Fe-S cluster assembly factor narfl</fullName>
    </submittedName>
</protein>
<name>A0A2H6KE32_9APIC</name>
<dbReference type="Gene3D" id="3.40.950.10">
    <property type="entry name" value="Fe-only Hydrogenase (Larger Subunit), Chain L, domain 3"/>
    <property type="match status" value="2"/>
</dbReference>
<comment type="similarity">
    <text evidence="1">Belongs to the NARF family.</text>
</comment>